<dbReference type="AlphaFoldDB" id="A0A1F7US79"/>
<gene>
    <name evidence="2" type="ORF">A2936_00945</name>
</gene>
<proteinExistence type="predicted"/>
<sequence length="139" mass="15137">MRGETPQHNQGPEAQPPAGLPPETQRAMDRLARRMPPESVPVEKPRDQEDEGSKVTTASEVTRMNLAATGLPKFSESGENAVVSREQVSEAVRQQLIELQKSAQAIAEVALREGVELDSLSKAAIRDTRLTLEALDSPK</sequence>
<organism evidence="2 3">
    <name type="scientific">Candidatus Uhrbacteria bacterium RIFCSPLOWO2_01_FULL_47_25</name>
    <dbReference type="NCBI Taxonomy" id="1802402"/>
    <lineage>
        <taxon>Bacteria</taxon>
        <taxon>Candidatus Uhriibacteriota</taxon>
    </lineage>
</organism>
<feature type="compositionally biased region" description="Polar residues" evidence="1">
    <location>
        <begin position="1"/>
        <end position="12"/>
    </location>
</feature>
<evidence type="ECO:0000313" key="3">
    <source>
        <dbReference type="Proteomes" id="UP000176846"/>
    </source>
</evidence>
<feature type="compositionally biased region" description="Basic and acidic residues" evidence="1">
    <location>
        <begin position="26"/>
        <end position="53"/>
    </location>
</feature>
<evidence type="ECO:0000313" key="2">
    <source>
        <dbReference type="EMBL" id="OGL81151.1"/>
    </source>
</evidence>
<protein>
    <submittedName>
        <fullName evidence="2">Uncharacterized protein</fullName>
    </submittedName>
</protein>
<accession>A0A1F7US79</accession>
<reference evidence="2 3" key="1">
    <citation type="journal article" date="2016" name="Nat. Commun.">
        <title>Thousands of microbial genomes shed light on interconnected biogeochemical processes in an aquifer system.</title>
        <authorList>
            <person name="Anantharaman K."/>
            <person name="Brown C.T."/>
            <person name="Hug L.A."/>
            <person name="Sharon I."/>
            <person name="Castelle C.J."/>
            <person name="Probst A.J."/>
            <person name="Thomas B.C."/>
            <person name="Singh A."/>
            <person name="Wilkins M.J."/>
            <person name="Karaoz U."/>
            <person name="Brodie E.L."/>
            <person name="Williams K.H."/>
            <person name="Hubbard S.S."/>
            <person name="Banfield J.F."/>
        </authorList>
    </citation>
    <scope>NUCLEOTIDE SEQUENCE [LARGE SCALE GENOMIC DNA]</scope>
</reference>
<feature type="region of interest" description="Disordered" evidence="1">
    <location>
        <begin position="1"/>
        <end position="60"/>
    </location>
</feature>
<comment type="caution">
    <text evidence="2">The sequence shown here is derived from an EMBL/GenBank/DDBJ whole genome shotgun (WGS) entry which is preliminary data.</text>
</comment>
<dbReference type="EMBL" id="MGEK01000033">
    <property type="protein sequence ID" value="OGL81151.1"/>
    <property type="molecule type" value="Genomic_DNA"/>
</dbReference>
<evidence type="ECO:0000256" key="1">
    <source>
        <dbReference type="SAM" id="MobiDB-lite"/>
    </source>
</evidence>
<name>A0A1F7US79_9BACT</name>
<dbReference type="Proteomes" id="UP000176846">
    <property type="component" value="Unassembled WGS sequence"/>
</dbReference>